<dbReference type="RefSeq" id="WP_142536385.1">
    <property type="nucleotide sequence ID" value="NZ_SGJB01000015.1"/>
</dbReference>
<feature type="transmembrane region" description="Helical" evidence="1">
    <location>
        <begin position="12"/>
        <end position="29"/>
    </location>
</feature>
<evidence type="ECO:0008006" key="4">
    <source>
        <dbReference type="Google" id="ProtNLM"/>
    </source>
</evidence>
<sequence length="69" mass="7667">MKKKITEKTRLLAAAGFVFMSASCIYVYFSGIDKSILTLATSALCLAVALYEVKRVSESKSKKTENKKR</sequence>
<dbReference type="OrthoDB" id="9951490at2"/>
<keyword evidence="1" id="KW-0812">Transmembrane</keyword>
<accession>A0A544QTW6</accession>
<evidence type="ECO:0000313" key="3">
    <source>
        <dbReference type="Proteomes" id="UP000317863"/>
    </source>
</evidence>
<keyword evidence="1" id="KW-0472">Membrane</keyword>
<keyword evidence="3" id="KW-1185">Reference proteome</keyword>
<comment type="caution">
    <text evidence="2">The sequence shown here is derived from an EMBL/GenBank/DDBJ whole genome shotgun (WGS) entry which is preliminary data.</text>
</comment>
<dbReference type="Proteomes" id="UP000317863">
    <property type="component" value="Unassembled WGS sequence"/>
</dbReference>
<feature type="transmembrane region" description="Helical" evidence="1">
    <location>
        <begin position="35"/>
        <end position="53"/>
    </location>
</feature>
<protein>
    <recommendedName>
        <fullName evidence="4">Lipoprotein</fullName>
    </recommendedName>
</protein>
<dbReference type="EMBL" id="SGJB01000015">
    <property type="protein sequence ID" value="TQQ84134.1"/>
    <property type="molecule type" value="Genomic_DNA"/>
</dbReference>
<proteinExistence type="predicted"/>
<dbReference type="AlphaFoldDB" id="A0A544QTW6"/>
<dbReference type="PROSITE" id="PS51257">
    <property type="entry name" value="PROKAR_LIPOPROTEIN"/>
    <property type="match status" value="1"/>
</dbReference>
<reference evidence="2 3" key="1">
    <citation type="submission" date="2019-02" db="EMBL/GenBank/DDBJ databases">
        <title>Peptostreptococcaceae bacterium ZHW00191 nov., a new bacterium isolated from the human gut.</title>
        <authorList>
            <person name="Zhou H.-W."/>
            <person name="Chen X.-J."/>
        </authorList>
    </citation>
    <scope>NUCLEOTIDE SEQUENCE [LARGE SCALE GENOMIC DNA]</scope>
    <source>
        <strain evidence="2 3">ZHW00191</strain>
    </source>
</reference>
<keyword evidence="1" id="KW-1133">Transmembrane helix</keyword>
<name>A0A544QTW6_9FIRM</name>
<organism evidence="2 3">
    <name type="scientific">Peptacetobacter hominis</name>
    <dbReference type="NCBI Taxonomy" id="2743610"/>
    <lineage>
        <taxon>Bacteria</taxon>
        <taxon>Bacillati</taxon>
        <taxon>Bacillota</taxon>
        <taxon>Clostridia</taxon>
        <taxon>Peptostreptococcales</taxon>
        <taxon>Peptostreptococcaceae</taxon>
        <taxon>Peptacetobacter</taxon>
    </lineage>
</organism>
<gene>
    <name evidence="2" type="ORF">EXD82_07960</name>
</gene>
<evidence type="ECO:0000256" key="1">
    <source>
        <dbReference type="SAM" id="Phobius"/>
    </source>
</evidence>
<evidence type="ECO:0000313" key="2">
    <source>
        <dbReference type="EMBL" id="TQQ84134.1"/>
    </source>
</evidence>